<dbReference type="RefSeq" id="WP_188803004.1">
    <property type="nucleotide sequence ID" value="NZ_BMOK01000008.1"/>
</dbReference>
<gene>
    <name evidence="5" type="ORF">GCM10007968_20310</name>
</gene>
<protein>
    <submittedName>
        <fullName evidence="5">Transcriptional regulator</fullName>
    </submittedName>
</protein>
<dbReference type="InterPro" id="IPR051448">
    <property type="entry name" value="CdaR-like_regulators"/>
</dbReference>
<dbReference type="AlphaFoldDB" id="A0A917S5G6"/>
<reference evidence="5" key="1">
    <citation type="journal article" date="2014" name="Int. J. Syst. Evol. Microbiol.">
        <title>Complete genome sequence of Corynebacterium casei LMG S-19264T (=DSM 44701T), isolated from a smear-ripened cheese.</title>
        <authorList>
            <consortium name="US DOE Joint Genome Institute (JGI-PGF)"/>
            <person name="Walter F."/>
            <person name="Albersmeier A."/>
            <person name="Kalinowski J."/>
            <person name="Ruckert C."/>
        </authorList>
    </citation>
    <scope>NUCLEOTIDE SEQUENCE</scope>
    <source>
        <strain evidence="5">JCM 15325</strain>
    </source>
</reference>
<feature type="domain" description="Purine catabolism PurC-like" evidence="2">
    <location>
        <begin position="7"/>
        <end position="121"/>
    </location>
</feature>
<comment type="caution">
    <text evidence="5">The sequence shown here is derived from an EMBL/GenBank/DDBJ whole genome shotgun (WGS) entry which is preliminary data.</text>
</comment>
<accession>A0A917S5G6</accession>
<dbReference type="PANTHER" id="PTHR33744:SF1">
    <property type="entry name" value="DNA-BINDING TRANSCRIPTIONAL ACTIVATOR ADER"/>
    <property type="match status" value="1"/>
</dbReference>
<dbReference type="InterPro" id="IPR025736">
    <property type="entry name" value="PucR_C-HTH_dom"/>
</dbReference>
<keyword evidence="6" id="KW-1185">Reference proteome</keyword>
<evidence type="ECO:0000256" key="1">
    <source>
        <dbReference type="ARBA" id="ARBA00006754"/>
    </source>
</evidence>
<feature type="domain" description="CdaR GGDEF-like" evidence="4">
    <location>
        <begin position="149"/>
        <end position="271"/>
    </location>
</feature>
<dbReference type="InterPro" id="IPR012914">
    <property type="entry name" value="PucR_dom"/>
</dbReference>
<dbReference type="EMBL" id="BMOK01000008">
    <property type="protein sequence ID" value="GGL56141.1"/>
    <property type="molecule type" value="Genomic_DNA"/>
</dbReference>
<dbReference type="Pfam" id="PF17853">
    <property type="entry name" value="GGDEF_2"/>
    <property type="match status" value="1"/>
</dbReference>
<dbReference type="PANTHER" id="PTHR33744">
    <property type="entry name" value="CARBOHYDRATE DIACID REGULATOR"/>
    <property type="match status" value="1"/>
</dbReference>
<feature type="domain" description="PucR C-terminal helix-turn-helix" evidence="3">
    <location>
        <begin position="324"/>
        <end position="380"/>
    </location>
</feature>
<dbReference type="Pfam" id="PF13556">
    <property type="entry name" value="HTH_30"/>
    <property type="match status" value="1"/>
</dbReference>
<evidence type="ECO:0000259" key="4">
    <source>
        <dbReference type="Pfam" id="PF17853"/>
    </source>
</evidence>
<reference evidence="5" key="2">
    <citation type="submission" date="2020-09" db="EMBL/GenBank/DDBJ databases">
        <authorList>
            <person name="Sun Q."/>
            <person name="Ohkuma M."/>
        </authorList>
    </citation>
    <scope>NUCLEOTIDE SEQUENCE</scope>
    <source>
        <strain evidence="5">JCM 15325</strain>
    </source>
</reference>
<proteinExistence type="inferred from homology"/>
<name>A0A917S5G6_9BACL</name>
<dbReference type="InterPro" id="IPR042070">
    <property type="entry name" value="PucR_C-HTH_sf"/>
</dbReference>
<comment type="similarity">
    <text evidence="1">Belongs to the CdaR family.</text>
</comment>
<evidence type="ECO:0000259" key="2">
    <source>
        <dbReference type="Pfam" id="PF07905"/>
    </source>
</evidence>
<organism evidence="5 6">
    <name type="scientific">Sporolactobacillus putidus</name>
    <dbReference type="NCBI Taxonomy" id="492735"/>
    <lineage>
        <taxon>Bacteria</taxon>
        <taxon>Bacillati</taxon>
        <taxon>Bacillota</taxon>
        <taxon>Bacilli</taxon>
        <taxon>Bacillales</taxon>
        <taxon>Sporolactobacillaceae</taxon>
        <taxon>Sporolactobacillus</taxon>
    </lineage>
</organism>
<dbReference type="Pfam" id="PF07905">
    <property type="entry name" value="PucR"/>
    <property type="match status" value="1"/>
</dbReference>
<dbReference type="Gene3D" id="1.10.10.2840">
    <property type="entry name" value="PucR C-terminal helix-turn-helix domain"/>
    <property type="match status" value="1"/>
</dbReference>
<sequence>MITLKKLFSLSELEPIHLVAGETGINRPITGVNVMESDRLAEFFKENELLVTTGINMQGDEIRLIAMLHMAFKRKAAGIILNVGPYIPTIPEQVFQFADEHQFPVFEMPWVYRIADFVKITVQYLATAEQRQTKTERILSEILFNPEPDHESLDKELSQLGIKAEADFSIIVCTTGSAPDVPSRLIYIIEDELSKRYKILLSMSHKDQIIYMADRTEIQISDPPLSQLVKNIRDKYYGKLEKANLLIGAGNDYPIKELSKSYEEAATVIRLTRHYPDLLISEYKDIGAYKIIMDVRDRNVIETFHQDSLGLLYRYDKLHETDFVHFLRVFLEEDGRTANIARKEFVHRNTVLYKTKKIESILGVDLYHPFVKTNLSLAFMIEDVME</sequence>
<dbReference type="Proteomes" id="UP000654670">
    <property type="component" value="Unassembled WGS sequence"/>
</dbReference>
<evidence type="ECO:0000313" key="5">
    <source>
        <dbReference type="EMBL" id="GGL56141.1"/>
    </source>
</evidence>
<dbReference type="InterPro" id="IPR041522">
    <property type="entry name" value="CdaR_GGDEF"/>
</dbReference>
<evidence type="ECO:0000313" key="6">
    <source>
        <dbReference type="Proteomes" id="UP000654670"/>
    </source>
</evidence>
<evidence type="ECO:0000259" key="3">
    <source>
        <dbReference type="Pfam" id="PF13556"/>
    </source>
</evidence>